<reference evidence="1 2" key="1">
    <citation type="journal article" date="2013" name="Genome Biol.">
        <title>The genome sequence of the most widely cultivated cacao type and its use to identify candidate genes regulating pod color.</title>
        <authorList>
            <person name="Motamayor J.C."/>
            <person name="Mockaitis K."/>
            <person name="Schmutz J."/>
            <person name="Haiminen N."/>
            <person name="Iii D.L."/>
            <person name="Cornejo O."/>
            <person name="Findley S.D."/>
            <person name="Zheng P."/>
            <person name="Utro F."/>
            <person name="Royaert S."/>
            <person name="Saski C."/>
            <person name="Jenkins J."/>
            <person name="Podicheti R."/>
            <person name="Zhao M."/>
            <person name="Scheffler B.E."/>
            <person name="Stack J.C."/>
            <person name="Feltus F.A."/>
            <person name="Mustiga G.M."/>
            <person name="Amores F."/>
            <person name="Phillips W."/>
            <person name="Marelli J.P."/>
            <person name="May G.D."/>
            <person name="Shapiro H."/>
            <person name="Ma J."/>
            <person name="Bustamante C.D."/>
            <person name="Schnell R.J."/>
            <person name="Main D."/>
            <person name="Gilbert D."/>
            <person name="Parida L."/>
            <person name="Kuhn D.N."/>
        </authorList>
    </citation>
    <scope>NUCLEOTIDE SEQUENCE [LARGE SCALE GENOMIC DNA]</scope>
    <source>
        <strain evidence="2">cv. Matina 1-6</strain>
    </source>
</reference>
<dbReference type="Gene3D" id="3.40.50.150">
    <property type="entry name" value="Vaccinia Virus protein VP39"/>
    <property type="match status" value="1"/>
</dbReference>
<dbReference type="AlphaFoldDB" id="A0A061G4K6"/>
<keyword evidence="2" id="KW-1185">Reference proteome</keyword>
<dbReference type="SMR" id="A0A061G4K6"/>
<dbReference type="GO" id="GO:0032259">
    <property type="term" value="P:methylation"/>
    <property type="evidence" value="ECO:0007669"/>
    <property type="project" value="UniProtKB-KW"/>
</dbReference>
<dbReference type="KEGG" id="tcc:18606114"/>
<protein>
    <submittedName>
        <fullName evidence="1">S-adenosyl-L-methionine-dependent methyltransferases superfamily protein, putative</fullName>
    </submittedName>
</protein>
<dbReference type="PANTHER" id="PTHR14614">
    <property type="entry name" value="HEPATOCELLULAR CARCINOMA-ASSOCIATED ANTIGEN"/>
    <property type="match status" value="1"/>
</dbReference>
<dbReference type="CDD" id="cd02440">
    <property type="entry name" value="AdoMet_MTases"/>
    <property type="match status" value="1"/>
</dbReference>
<dbReference type="PANTHER" id="PTHR14614:SF123">
    <property type="entry name" value="OS04G0645500 PROTEIN"/>
    <property type="match status" value="1"/>
</dbReference>
<proteinExistence type="predicted"/>
<name>A0A061G4K6_THECC</name>
<dbReference type="Gramene" id="EOY24107">
    <property type="protein sequence ID" value="EOY24107"/>
    <property type="gene ID" value="TCM_015801"/>
</dbReference>
<dbReference type="OMA" id="LVWGSDE"/>
<dbReference type="eggNOG" id="KOG2793">
    <property type="taxonomic scope" value="Eukaryota"/>
</dbReference>
<dbReference type="STRING" id="3641.A0A061G4K6"/>
<dbReference type="OrthoDB" id="413520at2759"/>
<dbReference type="InParanoid" id="A0A061G4K6"/>
<dbReference type="Gramene" id="Tc03v2_t019620.1">
    <property type="protein sequence ID" value="Tc03v2_p019620.1"/>
    <property type="gene ID" value="Tc03v2_g019620"/>
</dbReference>
<gene>
    <name evidence="1" type="ORF">TCM_015801</name>
</gene>
<dbReference type="GO" id="GO:0008276">
    <property type="term" value="F:protein methyltransferase activity"/>
    <property type="evidence" value="ECO:0000318"/>
    <property type="project" value="GO_Central"/>
</dbReference>
<dbReference type="InterPro" id="IPR029063">
    <property type="entry name" value="SAM-dependent_MTases_sf"/>
</dbReference>
<dbReference type="Pfam" id="PF10294">
    <property type="entry name" value="Methyltransf_16"/>
    <property type="match status" value="1"/>
</dbReference>
<dbReference type="EMBL" id="CM001881">
    <property type="protein sequence ID" value="EOY24107.1"/>
    <property type="molecule type" value="Genomic_DNA"/>
</dbReference>
<dbReference type="Proteomes" id="UP000026915">
    <property type="component" value="Chromosome 3"/>
</dbReference>
<evidence type="ECO:0000313" key="2">
    <source>
        <dbReference type="Proteomes" id="UP000026915"/>
    </source>
</evidence>
<dbReference type="HOGENOM" id="CLU_1211623_0_0_1"/>
<organism evidence="1 2">
    <name type="scientific">Theobroma cacao</name>
    <name type="common">Cacao</name>
    <name type="synonym">Cocoa</name>
    <dbReference type="NCBI Taxonomy" id="3641"/>
    <lineage>
        <taxon>Eukaryota</taxon>
        <taxon>Viridiplantae</taxon>
        <taxon>Streptophyta</taxon>
        <taxon>Embryophyta</taxon>
        <taxon>Tracheophyta</taxon>
        <taxon>Spermatophyta</taxon>
        <taxon>Magnoliopsida</taxon>
        <taxon>eudicotyledons</taxon>
        <taxon>Gunneridae</taxon>
        <taxon>Pentapetalae</taxon>
        <taxon>rosids</taxon>
        <taxon>malvids</taxon>
        <taxon>Malvales</taxon>
        <taxon>Malvaceae</taxon>
        <taxon>Byttnerioideae</taxon>
        <taxon>Theobroma</taxon>
    </lineage>
</organism>
<dbReference type="SUPFAM" id="SSF53335">
    <property type="entry name" value="S-adenosyl-L-methionine-dependent methyltransferases"/>
    <property type="match status" value="1"/>
</dbReference>
<sequence>MGVREIQVAAHNLNHSLIVHELDDVCDSVTGRPLTGSWLWDSALVLSHWMPTHLNFHGKAVIELGAGAGLPGLTAALLGATRVLLTDVQPLLAGLLKNVEANGFEGRVDVRELVWGSDESISGLTESSTFDVVLMSDVFYDPEEMVGLSRTLKRICEEGTEIWAASELRPWTGECLNELRDQGFQVVEIVTSQLGVQEGVEDCNEFAIFQIVPPLAENCNVSTTPVREF</sequence>
<keyword evidence="1" id="KW-0808">Transferase</keyword>
<dbReference type="InterPro" id="IPR019410">
    <property type="entry name" value="Methyltransf_16"/>
</dbReference>
<accession>A0A061G4K6</accession>
<keyword evidence="1" id="KW-0489">Methyltransferase</keyword>
<evidence type="ECO:0000313" key="1">
    <source>
        <dbReference type="EMBL" id="EOY24107.1"/>
    </source>
</evidence>